<evidence type="ECO:0000256" key="5">
    <source>
        <dbReference type="HAMAP-Rule" id="MF_00822"/>
    </source>
</evidence>
<evidence type="ECO:0000313" key="9">
    <source>
        <dbReference type="Proteomes" id="UP001556637"/>
    </source>
</evidence>
<sequence length="167" mass="18200">MLQLETRLDALTEGTPIEGILVLTIAQRERARFRATLTDGRDAGVMLPRGGPALRHGEGLADAEGRVVRIEAAPEPVSTVRDDDPWQLVRAAYHLGNRHMPLEIGAGWLRYRRDHVLDEMVMGLGLFVTHEDAPFQPESGAYGSGHGHGHGHGHSHEHGHAGVTAHD</sequence>
<dbReference type="SUPFAM" id="SSF69287">
    <property type="entry name" value="Urease metallochaperone UreE, N-terminal domain"/>
    <property type="match status" value="1"/>
</dbReference>
<dbReference type="Pfam" id="PF02814">
    <property type="entry name" value="UreE_N"/>
    <property type="match status" value="1"/>
</dbReference>
<keyword evidence="3 5" id="KW-0533">Nickel</keyword>
<dbReference type="InterPro" id="IPR036118">
    <property type="entry name" value="UreE_N_sf"/>
</dbReference>
<keyword evidence="4 5" id="KW-0143">Chaperone</keyword>
<comment type="similarity">
    <text evidence="5">Belongs to the UreE family.</text>
</comment>
<comment type="subcellular location">
    <subcellularLocation>
        <location evidence="1 5">Cytoplasm</location>
    </subcellularLocation>
</comment>
<evidence type="ECO:0000256" key="3">
    <source>
        <dbReference type="ARBA" id="ARBA00022596"/>
    </source>
</evidence>
<keyword evidence="2 5" id="KW-0963">Cytoplasm</keyword>
<dbReference type="SMART" id="SM00988">
    <property type="entry name" value="UreE_N"/>
    <property type="match status" value="1"/>
</dbReference>
<dbReference type="Proteomes" id="UP001556637">
    <property type="component" value="Unassembled WGS sequence"/>
</dbReference>
<comment type="caution">
    <text evidence="8">The sequence shown here is derived from an EMBL/GenBank/DDBJ whole genome shotgun (WGS) entry which is preliminary data.</text>
</comment>
<evidence type="ECO:0000256" key="6">
    <source>
        <dbReference type="SAM" id="MobiDB-lite"/>
    </source>
</evidence>
<comment type="function">
    <text evidence="5">Involved in urease metallocenter assembly. Binds nickel. Probably functions as a nickel donor during metallocenter assembly.</text>
</comment>
<accession>A0ABV3T942</accession>
<dbReference type="Gene3D" id="2.60.260.20">
    <property type="entry name" value="Urease metallochaperone UreE, N-terminal domain"/>
    <property type="match status" value="1"/>
</dbReference>
<dbReference type="InterPro" id="IPR004029">
    <property type="entry name" value="UreE_N"/>
</dbReference>
<dbReference type="SUPFAM" id="SSF69737">
    <property type="entry name" value="Urease metallochaperone UreE, C-terminal domain"/>
    <property type="match status" value="1"/>
</dbReference>
<dbReference type="Pfam" id="PF05194">
    <property type="entry name" value="UreE_C"/>
    <property type="match status" value="1"/>
</dbReference>
<dbReference type="RefSeq" id="WP_367983981.1">
    <property type="nucleotide sequence ID" value="NZ_JBAKFF010000001.1"/>
</dbReference>
<evidence type="ECO:0000259" key="7">
    <source>
        <dbReference type="SMART" id="SM00988"/>
    </source>
</evidence>
<feature type="compositionally biased region" description="Basic and acidic residues" evidence="6">
    <location>
        <begin position="154"/>
        <end position="167"/>
    </location>
</feature>
<reference evidence="8 9" key="1">
    <citation type="submission" date="2024-02" db="EMBL/GenBank/DDBJ databases">
        <title>New especies of Spiribacter isolated from saline water.</title>
        <authorList>
            <person name="Leon M.J."/>
            <person name="De La Haba R."/>
            <person name="Sanchez-Porro C."/>
            <person name="Ventosa A."/>
        </authorList>
    </citation>
    <scope>NUCLEOTIDE SEQUENCE [LARGE SCALE GENOMIC DNA]</scope>
    <source>
        <strain evidence="9">ag22IC4-189</strain>
    </source>
</reference>
<dbReference type="PIRSF" id="PIRSF036402">
    <property type="entry name" value="Ureas_acces_UreE"/>
    <property type="match status" value="1"/>
</dbReference>
<dbReference type="Gene3D" id="3.30.70.790">
    <property type="entry name" value="UreE, C-terminal domain"/>
    <property type="match status" value="1"/>
</dbReference>
<dbReference type="NCBIfam" id="NF009751">
    <property type="entry name" value="PRK13261.1-1"/>
    <property type="match status" value="1"/>
</dbReference>
<dbReference type="CDD" id="cd00571">
    <property type="entry name" value="UreE"/>
    <property type="match status" value="1"/>
</dbReference>
<evidence type="ECO:0000256" key="2">
    <source>
        <dbReference type="ARBA" id="ARBA00022490"/>
    </source>
</evidence>
<evidence type="ECO:0000256" key="4">
    <source>
        <dbReference type="ARBA" id="ARBA00023186"/>
    </source>
</evidence>
<dbReference type="HAMAP" id="MF_00822">
    <property type="entry name" value="UreE"/>
    <property type="match status" value="1"/>
</dbReference>
<organism evidence="8 9">
    <name type="scientific">Spiribacter insolitus</name>
    <dbReference type="NCBI Taxonomy" id="3122417"/>
    <lineage>
        <taxon>Bacteria</taxon>
        <taxon>Pseudomonadati</taxon>
        <taxon>Pseudomonadota</taxon>
        <taxon>Gammaproteobacteria</taxon>
        <taxon>Chromatiales</taxon>
        <taxon>Ectothiorhodospiraceae</taxon>
        <taxon>Spiribacter</taxon>
    </lineage>
</organism>
<evidence type="ECO:0000256" key="1">
    <source>
        <dbReference type="ARBA" id="ARBA00004496"/>
    </source>
</evidence>
<protein>
    <recommendedName>
        <fullName evidence="5">Urease accessory protein UreE</fullName>
    </recommendedName>
</protein>
<dbReference type="EMBL" id="JBAKFF010000001">
    <property type="protein sequence ID" value="MEX0431222.1"/>
    <property type="molecule type" value="Genomic_DNA"/>
</dbReference>
<feature type="domain" description="UreE urease accessory N-terminal" evidence="7">
    <location>
        <begin position="4"/>
        <end position="68"/>
    </location>
</feature>
<feature type="region of interest" description="Disordered" evidence="6">
    <location>
        <begin position="137"/>
        <end position="167"/>
    </location>
</feature>
<keyword evidence="9" id="KW-1185">Reference proteome</keyword>
<evidence type="ECO:0000313" key="8">
    <source>
        <dbReference type="EMBL" id="MEX0431222.1"/>
    </source>
</evidence>
<dbReference type="InterPro" id="IPR012406">
    <property type="entry name" value="UreE"/>
</dbReference>
<proteinExistence type="inferred from homology"/>
<name>A0ABV3T942_9GAMM</name>
<dbReference type="InterPro" id="IPR007864">
    <property type="entry name" value="UreE_C_dom"/>
</dbReference>
<gene>
    <name evidence="5 8" type="primary">ureE</name>
    <name evidence="8" type="ORF">V6X30_07395</name>
</gene>